<protein>
    <submittedName>
        <fullName evidence="2">YHS domain-containing (Seleno)protein</fullName>
    </submittedName>
</protein>
<organism evidence="2 3">
    <name type="scientific">Acinetobacter soli</name>
    <dbReference type="NCBI Taxonomy" id="487316"/>
    <lineage>
        <taxon>Bacteria</taxon>
        <taxon>Pseudomonadati</taxon>
        <taxon>Pseudomonadota</taxon>
        <taxon>Gammaproteobacteria</taxon>
        <taxon>Moraxellales</taxon>
        <taxon>Moraxellaceae</taxon>
        <taxon>Acinetobacter</taxon>
    </lineage>
</organism>
<dbReference type="Proteomes" id="UP001256400">
    <property type="component" value="Plasmid unnamed1"/>
</dbReference>
<geneLocation type="plasmid" evidence="2 3">
    <name>unnamed1</name>
</geneLocation>
<proteinExistence type="predicted"/>
<keyword evidence="1" id="KW-0732">Signal</keyword>
<feature type="signal peptide" evidence="1">
    <location>
        <begin position="1"/>
        <end position="26"/>
    </location>
</feature>
<evidence type="ECO:0000313" key="3">
    <source>
        <dbReference type="Proteomes" id="UP001256400"/>
    </source>
</evidence>
<accession>A0AB38Z0T4</accession>
<reference evidence="2" key="1">
    <citation type="submission" date="2023-09" db="EMBL/GenBank/DDBJ databases">
        <title>Acinetobacter soli.</title>
        <authorList>
            <person name="Kim B."/>
            <person name="Kim D."/>
            <person name="Park D."/>
        </authorList>
    </citation>
    <scope>NUCLEOTIDE SEQUENCE</scope>
    <source>
        <strain evidence="2">2023.05</strain>
        <plasmid evidence="2">unnamed1</plasmid>
    </source>
</reference>
<feature type="chain" id="PRO_5044304677" evidence="1">
    <location>
        <begin position="27"/>
        <end position="159"/>
    </location>
</feature>
<evidence type="ECO:0000256" key="1">
    <source>
        <dbReference type="SAM" id="SignalP"/>
    </source>
</evidence>
<dbReference type="RefSeq" id="WP_151738899.1">
    <property type="nucleotide sequence ID" value="NZ_BKCR01000029.1"/>
</dbReference>
<keyword evidence="2" id="KW-0614">Plasmid</keyword>
<dbReference type="EMBL" id="CP134207">
    <property type="protein sequence ID" value="WND07317.1"/>
    <property type="molecule type" value="Genomic_DNA"/>
</dbReference>
<dbReference type="AlphaFoldDB" id="A0AB38Z0T4"/>
<dbReference type="NCBIfam" id="NF041384">
    <property type="entry name" value="YHS_seleno_dom"/>
    <property type="match status" value="1"/>
</dbReference>
<evidence type="ECO:0000313" key="2">
    <source>
        <dbReference type="EMBL" id="WND07317.1"/>
    </source>
</evidence>
<sequence>MFFQPRVTTFFIASLTGVLLSTAVYAAPAINTLKGGLFGGHGDVAILGYDPVAYFVDSKPEAGQDQYSYRWMGATWKFSTAEHLQLFKASPEKYAPQYGGYCAYGVAKDNLVSIEPDKWKVLNGKLYLNYDGDVQKKWLVDPAGFIKTADGKFSKLLKK</sequence>
<name>A0AB38Z0T4_9GAMM</name>
<gene>
    <name evidence="2" type="ORF">RHP80_15845</name>
</gene>